<dbReference type="GO" id="GO:0006313">
    <property type="term" value="P:DNA transposition"/>
    <property type="evidence" value="ECO:0007669"/>
    <property type="project" value="InterPro"/>
</dbReference>
<dbReference type="InterPro" id="IPR051698">
    <property type="entry name" value="Transposase_11-like"/>
</dbReference>
<organism evidence="5 6">
    <name type="scientific">Acrocarpospora pleiomorpha</name>
    <dbReference type="NCBI Taxonomy" id="90975"/>
    <lineage>
        <taxon>Bacteria</taxon>
        <taxon>Bacillati</taxon>
        <taxon>Actinomycetota</taxon>
        <taxon>Actinomycetes</taxon>
        <taxon>Streptosporangiales</taxon>
        <taxon>Streptosporangiaceae</taxon>
        <taxon>Acrocarpospora</taxon>
    </lineage>
</organism>
<dbReference type="Pfam" id="PF01609">
    <property type="entry name" value="DDE_Tnp_1"/>
    <property type="match status" value="1"/>
</dbReference>
<proteinExistence type="predicted"/>
<dbReference type="NCBIfam" id="NF033564">
    <property type="entry name" value="transpos_ISAs1"/>
    <property type="match status" value="1"/>
</dbReference>
<dbReference type="PANTHER" id="PTHR30298:SF0">
    <property type="entry name" value="PROTEIN YBFL-RELATED"/>
    <property type="match status" value="1"/>
</dbReference>
<protein>
    <submittedName>
        <fullName evidence="5">ISAs1 family transposase</fullName>
    </submittedName>
</protein>
<feature type="region of interest" description="Disordered" evidence="1">
    <location>
        <begin position="266"/>
        <end position="285"/>
    </location>
</feature>
<keyword evidence="6" id="KW-1185">Reference proteome</keyword>
<dbReference type="InterPro" id="IPR032806">
    <property type="entry name" value="YbfD_N"/>
</dbReference>
<dbReference type="PANTHER" id="PTHR30298">
    <property type="entry name" value="H REPEAT-ASSOCIATED PREDICTED TRANSPOSASE"/>
    <property type="match status" value="1"/>
</dbReference>
<sequence>MTRFRRISDQRSTRNLRHPLASILALAACGVAVVGGDSIIAVWHWASDACPQEVLAELEVWRDPFTGLHVPPSERTFRRVLGEVDGDELDREVCAYLAGQAPRQAGAPGHPDTPDAARPETAEPAEPAWSKEREARRARRRDRERHAVAGLLPGAAADGKAIRGARRADGRRPQLLSLFCHTRHATLAQRAIDTKTSEVPELKQLMAGVDLTGMVLTADALHTVRESARHLTEDLGAYYVMILKDNQPALLAAAMAVLAAGTDAEHERAGTGHTEIERGHGRSERRTIRTAPADGVDFPGAVQVMRIVRHIADLHGSGRSKEVAYAITNLPAHLAGPAHLGTYVRRRWGVEAMHHVRDVTFREDAGQIRTGSLPQVMATCRNLAIGAFRHVGHVNMAHARRHYRNDARRLLTLFDL</sequence>
<dbReference type="PROSITE" id="PS51257">
    <property type="entry name" value="PROKAR_LIPOPROTEIN"/>
    <property type="match status" value="1"/>
</dbReference>
<comment type="caution">
    <text evidence="5">The sequence shown here is derived from an EMBL/GenBank/DDBJ whole genome shotgun (WGS) entry which is preliminary data.</text>
</comment>
<feature type="compositionally biased region" description="Basic and acidic residues" evidence="1">
    <location>
        <begin position="112"/>
        <end position="121"/>
    </location>
</feature>
<feature type="region of interest" description="Disordered" evidence="1">
    <location>
        <begin position="101"/>
        <end position="152"/>
    </location>
</feature>
<dbReference type="InterPro" id="IPR002559">
    <property type="entry name" value="Transposase_11"/>
</dbReference>
<feature type="domain" description="Transposase IS4-like" evidence="3">
    <location>
        <begin position="158"/>
        <end position="371"/>
    </location>
</feature>
<dbReference type="GO" id="GO:0004803">
    <property type="term" value="F:transposase activity"/>
    <property type="evidence" value="ECO:0007669"/>
    <property type="project" value="InterPro"/>
</dbReference>
<dbReference type="EMBL" id="BLAF01000139">
    <property type="protein sequence ID" value="GES27492.1"/>
    <property type="molecule type" value="Genomic_DNA"/>
</dbReference>
<keyword evidence="2" id="KW-0472">Membrane</keyword>
<evidence type="ECO:0000313" key="5">
    <source>
        <dbReference type="EMBL" id="GES27492.1"/>
    </source>
</evidence>
<keyword evidence="2" id="KW-1133">Transmembrane helix</keyword>
<dbReference type="InterPro" id="IPR047647">
    <property type="entry name" value="ISAs1_transpos"/>
</dbReference>
<evidence type="ECO:0000313" key="6">
    <source>
        <dbReference type="Proteomes" id="UP000377595"/>
    </source>
</evidence>
<dbReference type="GO" id="GO:0003677">
    <property type="term" value="F:DNA binding"/>
    <property type="evidence" value="ECO:0007669"/>
    <property type="project" value="InterPro"/>
</dbReference>
<reference evidence="5 6" key="1">
    <citation type="submission" date="2019-10" db="EMBL/GenBank/DDBJ databases">
        <title>Whole genome shotgun sequence of Acrocarpospora pleiomorpha NBRC 16267.</title>
        <authorList>
            <person name="Ichikawa N."/>
            <person name="Kimura A."/>
            <person name="Kitahashi Y."/>
            <person name="Komaki H."/>
            <person name="Oguchi A."/>
        </authorList>
    </citation>
    <scope>NUCLEOTIDE SEQUENCE [LARGE SCALE GENOMIC DNA]</scope>
    <source>
        <strain evidence="5 6">NBRC 16267</strain>
    </source>
</reference>
<dbReference type="Proteomes" id="UP000377595">
    <property type="component" value="Unassembled WGS sequence"/>
</dbReference>
<feature type="domain" description="H repeat-associated protein N-terminal" evidence="4">
    <location>
        <begin position="2"/>
        <end position="95"/>
    </location>
</feature>
<name>A0A5M3Y2G4_9ACTN</name>
<dbReference type="AlphaFoldDB" id="A0A5M3Y2G4"/>
<dbReference type="RefSeq" id="WP_155352145.1">
    <property type="nucleotide sequence ID" value="NZ_BAAAHM010000076.1"/>
</dbReference>
<evidence type="ECO:0000256" key="1">
    <source>
        <dbReference type="SAM" id="MobiDB-lite"/>
    </source>
</evidence>
<dbReference type="Pfam" id="PF13808">
    <property type="entry name" value="DDE_Tnp_1_assoc"/>
    <property type="match status" value="1"/>
</dbReference>
<accession>A0A5M3Y2G4</accession>
<dbReference type="OrthoDB" id="3867913at2"/>
<keyword evidence="2" id="KW-0812">Transmembrane</keyword>
<evidence type="ECO:0000256" key="2">
    <source>
        <dbReference type="SAM" id="Phobius"/>
    </source>
</evidence>
<evidence type="ECO:0000259" key="3">
    <source>
        <dbReference type="Pfam" id="PF01609"/>
    </source>
</evidence>
<evidence type="ECO:0000259" key="4">
    <source>
        <dbReference type="Pfam" id="PF13808"/>
    </source>
</evidence>
<feature type="transmembrane region" description="Helical" evidence="2">
    <location>
        <begin position="20"/>
        <end position="46"/>
    </location>
</feature>
<gene>
    <name evidence="5" type="ORF">Aple_103920</name>
</gene>